<proteinExistence type="predicted"/>
<accession>A0A935MU22</accession>
<dbReference type="InterPro" id="IPR021317">
    <property type="entry name" value="DUF2917"/>
</dbReference>
<sequence>MEIDLRSGEVCLQDNQPVRLNGARGLRVTCTAGVVWITQTGVAEDVFLHPGQSCRVCNNALALVESVGGGKIRIDQAETFAFLKLMRNAIQNLTHPRESLSFVRI</sequence>
<evidence type="ECO:0000313" key="1">
    <source>
        <dbReference type="EMBL" id="MBK7416254.1"/>
    </source>
</evidence>
<dbReference type="EMBL" id="JADJMS010000036">
    <property type="protein sequence ID" value="MBK7416254.1"/>
    <property type="molecule type" value="Genomic_DNA"/>
</dbReference>
<protein>
    <submittedName>
        <fullName evidence="1">DUF2917 domain-containing protein</fullName>
    </submittedName>
</protein>
<organism evidence="1 2">
    <name type="scientific">Candidatus Dechloromonas phosphorivorans</name>
    <dbReference type="NCBI Taxonomy" id="2899244"/>
    <lineage>
        <taxon>Bacteria</taxon>
        <taxon>Pseudomonadati</taxon>
        <taxon>Pseudomonadota</taxon>
        <taxon>Betaproteobacteria</taxon>
        <taxon>Rhodocyclales</taxon>
        <taxon>Azonexaceae</taxon>
        <taxon>Dechloromonas</taxon>
    </lineage>
</organism>
<gene>
    <name evidence="1" type="ORF">IPJ38_15305</name>
</gene>
<dbReference type="Proteomes" id="UP000739411">
    <property type="component" value="Unassembled WGS sequence"/>
</dbReference>
<name>A0A935MU22_9RHOO</name>
<dbReference type="AlphaFoldDB" id="A0A935MU22"/>
<comment type="caution">
    <text evidence="1">The sequence shown here is derived from an EMBL/GenBank/DDBJ whole genome shotgun (WGS) entry which is preliminary data.</text>
</comment>
<reference evidence="1 2" key="1">
    <citation type="submission" date="2020-10" db="EMBL/GenBank/DDBJ databases">
        <title>Connecting structure to function with the recovery of over 1000 high-quality activated sludge metagenome-assembled genomes encoding full-length rRNA genes using long-read sequencing.</title>
        <authorList>
            <person name="Singleton C.M."/>
            <person name="Petriglieri F."/>
            <person name="Kristensen J.M."/>
            <person name="Kirkegaard R.H."/>
            <person name="Michaelsen T.Y."/>
            <person name="Andersen M.H."/>
            <person name="Karst S.M."/>
            <person name="Dueholm M.S."/>
            <person name="Nielsen P.H."/>
            <person name="Albertsen M."/>
        </authorList>
    </citation>
    <scope>NUCLEOTIDE SEQUENCE [LARGE SCALE GENOMIC DNA]</scope>
    <source>
        <strain evidence="1">EsbW_18-Q3-R4-48_BATAC.463</strain>
    </source>
</reference>
<dbReference type="Pfam" id="PF11142">
    <property type="entry name" value="DUF2917"/>
    <property type="match status" value="1"/>
</dbReference>
<evidence type="ECO:0000313" key="2">
    <source>
        <dbReference type="Proteomes" id="UP000739411"/>
    </source>
</evidence>